<dbReference type="AlphaFoldDB" id="A0A512DDW3"/>
<reference evidence="1 2" key="1">
    <citation type="submission" date="2019-07" db="EMBL/GenBank/DDBJ databases">
        <title>Whole genome shotgun sequence of Cellulomonas aerilata NBRC 106308.</title>
        <authorList>
            <person name="Hosoyama A."/>
            <person name="Uohara A."/>
            <person name="Ohji S."/>
            <person name="Ichikawa N."/>
        </authorList>
    </citation>
    <scope>NUCLEOTIDE SEQUENCE [LARGE SCALE GENOMIC DNA]</scope>
    <source>
        <strain evidence="1 2">NBRC 106308</strain>
    </source>
</reference>
<gene>
    <name evidence="1" type="ORF">CAE01nite_23830</name>
</gene>
<organism evidence="1 2">
    <name type="scientific">Cellulomonas aerilata</name>
    <dbReference type="NCBI Taxonomy" id="515326"/>
    <lineage>
        <taxon>Bacteria</taxon>
        <taxon>Bacillati</taxon>
        <taxon>Actinomycetota</taxon>
        <taxon>Actinomycetes</taxon>
        <taxon>Micrococcales</taxon>
        <taxon>Cellulomonadaceae</taxon>
        <taxon>Cellulomonas</taxon>
    </lineage>
</organism>
<comment type="caution">
    <text evidence="1">The sequence shown here is derived from an EMBL/GenBank/DDBJ whole genome shotgun (WGS) entry which is preliminary data.</text>
</comment>
<protein>
    <submittedName>
        <fullName evidence="1">Uncharacterized protein</fullName>
    </submittedName>
</protein>
<evidence type="ECO:0000313" key="1">
    <source>
        <dbReference type="EMBL" id="GEO34658.1"/>
    </source>
</evidence>
<dbReference type="Proteomes" id="UP000321181">
    <property type="component" value="Unassembled WGS sequence"/>
</dbReference>
<sequence length="59" mass="6463">MRCGVGEPPPAGTRSAAVRRDVDDVDAGVHRIDGRPTAFYYTWARAARRARAVRPSAPR</sequence>
<evidence type="ECO:0000313" key="2">
    <source>
        <dbReference type="Proteomes" id="UP000321181"/>
    </source>
</evidence>
<dbReference type="EMBL" id="BJYY01000015">
    <property type="protein sequence ID" value="GEO34658.1"/>
    <property type="molecule type" value="Genomic_DNA"/>
</dbReference>
<proteinExistence type="predicted"/>
<name>A0A512DDW3_9CELL</name>
<accession>A0A512DDW3</accession>
<keyword evidence="2" id="KW-1185">Reference proteome</keyword>